<gene>
    <name evidence="8" type="ORF">MalAC0309_0427</name>
</gene>
<name>A0A0U4NSG3_9MICO</name>
<dbReference type="Pfam" id="PF03441">
    <property type="entry name" value="FAD_binding_7"/>
    <property type="match status" value="1"/>
</dbReference>
<keyword evidence="8" id="KW-0456">Lyase</keyword>
<dbReference type="Gene3D" id="1.25.40.80">
    <property type="match status" value="1"/>
</dbReference>
<feature type="binding site" evidence="4">
    <location>
        <begin position="377"/>
        <end position="379"/>
    </location>
    <ligand>
        <name>FAD</name>
        <dbReference type="ChEBI" id="CHEBI:57692"/>
    </ligand>
</feature>
<dbReference type="PANTHER" id="PTHR11455">
    <property type="entry name" value="CRYPTOCHROME"/>
    <property type="match status" value="1"/>
</dbReference>
<dbReference type="InterPro" id="IPR036134">
    <property type="entry name" value="Crypto/Photolyase_FAD-like_sf"/>
</dbReference>
<keyword evidence="3 6" id="KW-0157">Chromophore</keyword>
<dbReference type="KEGG" id="malk:MalAC0309_0427"/>
<dbReference type="PANTHER" id="PTHR11455:SF9">
    <property type="entry name" value="CRYPTOCHROME CIRCADIAN CLOCK 5 ISOFORM X1"/>
    <property type="match status" value="1"/>
</dbReference>
<dbReference type="PROSITE" id="PS51645">
    <property type="entry name" value="PHR_CRY_ALPHA_BETA"/>
    <property type="match status" value="1"/>
</dbReference>
<protein>
    <submittedName>
        <fullName evidence="8">DNA photolyase</fullName>
    </submittedName>
</protein>
<feature type="site" description="Electron transfer via tryptophanyl radical" evidence="5">
    <location>
        <position position="310"/>
    </location>
</feature>
<dbReference type="InterPro" id="IPR036155">
    <property type="entry name" value="Crypto/Photolyase_N_sf"/>
</dbReference>
<organism evidence="8 9">
    <name type="scientific">Microcella alkaliphila</name>
    <dbReference type="NCBI Taxonomy" id="279828"/>
    <lineage>
        <taxon>Bacteria</taxon>
        <taxon>Bacillati</taxon>
        <taxon>Actinomycetota</taxon>
        <taxon>Actinomycetes</taxon>
        <taxon>Micrococcales</taxon>
        <taxon>Microbacteriaceae</taxon>
        <taxon>Microcella</taxon>
    </lineage>
</organism>
<sequence length="460" mass="51587">MSGMAADTSPTIVWLRDDLRVADNPALNAAVERGGDVVVLYVLDDESPEVRPIGAASRWWLHHSLSALAAELEALGASLTLRRGPAEKVVRAVVDEVGAGAVHWNRRYGKAREVDARLKTALKDRDIEAVSHAASLLFEPWTVQTGSGGPYGVFTPFWKACLARDEPRAPLEAPASIPGRAVEGDDLDSWELLPTAPDWAGGMRNEWTPGSTGGRERLEQLAEERLAEYHRRDEPGLDVTSQLSPHLRFGEVSPYQVWHRLRDGLSGLAAKNHAKFLSELGWREFSYHLLFHNPDLATVNYRREFDAYPWNDPHDAGLARWQKGRTGIPIVDAGMRQLWHIGWMHNRVRMITASFLTKNLQIDWRVGEEWFWDTLVDADEASNAASWQWVAGSGADAAPYFRIFNPVLQAQKFDPRNEYVARWVPEKGTDDYPEPMVDLKESRQAALDGYEAVKAAKNRA</sequence>
<dbReference type="InterPro" id="IPR005101">
    <property type="entry name" value="Cryptochr/Photolyase_FAD-bd"/>
</dbReference>
<feature type="binding site" evidence="4">
    <location>
        <position position="229"/>
    </location>
    <ligand>
        <name>FAD</name>
        <dbReference type="ChEBI" id="CHEBI:57692"/>
    </ligand>
</feature>
<dbReference type="GO" id="GO:0009416">
    <property type="term" value="P:response to light stimulus"/>
    <property type="evidence" value="ECO:0007669"/>
    <property type="project" value="TreeGrafter"/>
</dbReference>
<dbReference type="SUPFAM" id="SSF52425">
    <property type="entry name" value="Cryptochrome/photolyase, N-terminal domain"/>
    <property type="match status" value="1"/>
</dbReference>
<dbReference type="AlphaFoldDB" id="A0A0U4NSG3"/>
<feature type="site" description="Electron transfer via tryptophanyl radical" evidence="5">
    <location>
        <position position="364"/>
    </location>
</feature>
<keyword evidence="2 4" id="KW-0274">FAD</keyword>
<dbReference type="PROSITE" id="PS00691">
    <property type="entry name" value="DNA_PHOTOLYASES_1_2"/>
    <property type="match status" value="1"/>
</dbReference>
<dbReference type="GO" id="GO:0006139">
    <property type="term" value="P:nucleobase-containing compound metabolic process"/>
    <property type="evidence" value="ECO:0007669"/>
    <property type="project" value="UniProtKB-ARBA"/>
</dbReference>
<dbReference type="PRINTS" id="PR00147">
    <property type="entry name" value="DNAPHOTLYASE"/>
</dbReference>
<proteinExistence type="inferred from homology"/>
<evidence type="ECO:0000313" key="8">
    <source>
        <dbReference type="EMBL" id="BAU31299.1"/>
    </source>
</evidence>
<dbReference type="SUPFAM" id="SSF48173">
    <property type="entry name" value="Cryptochrome/photolyase FAD-binding domain"/>
    <property type="match status" value="1"/>
</dbReference>
<keyword evidence="1 4" id="KW-0285">Flavoprotein</keyword>
<dbReference type="InterPro" id="IPR002081">
    <property type="entry name" value="Cryptochrome/DNA_photolyase_1"/>
</dbReference>
<dbReference type="InterPro" id="IPR006050">
    <property type="entry name" value="DNA_photolyase_N"/>
</dbReference>
<feature type="binding site" evidence="4">
    <location>
        <position position="276"/>
    </location>
    <ligand>
        <name>FAD</name>
        <dbReference type="ChEBI" id="CHEBI:57692"/>
    </ligand>
</feature>
<dbReference type="InterPro" id="IPR018394">
    <property type="entry name" value="DNA_photolyase_1_CS_C"/>
</dbReference>
<evidence type="ECO:0000256" key="2">
    <source>
        <dbReference type="ARBA" id="ARBA00022827"/>
    </source>
</evidence>
<dbReference type="GO" id="GO:0006950">
    <property type="term" value="P:response to stress"/>
    <property type="evidence" value="ECO:0007669"/>
    <property type="project" value="UniProtKB-ARBA"/>
</dbReference>
<dbReference type="InterPro" id="IPR014729">
    <property type="entry name" value="Rossmann-like_a/b/a_fold"/>
</dbReference>
<dbReference type="GO" id="GO:0071949">
    <property type="term" value="F:FAD binding"/>
    <property type="evidence" value="ECO:0007669"/>
    <property type="project" value="TreeGrafter"/>
</dbReference>
<evidence type="ECO:0000256" key="6">
    <source>
        <dbReference type="RuleBase" id="RU004182"/>
    </source>
</evidence>
<dbReference type="Gene3D" id="3.40.50.620">
    <property type="entry name" value="HUPs"/>
    <property type="match status" value="1"/>
</dbReference>
<feature type="binding site" evidence="4">
    <location>
        <begin position="240"/>
        <end position="244"/>
    </location>
    <ligand>
        <name>FAD</name>
        <dbReference type="ChEBI" id="CHEBI:57692"/>
    </ligand>
</feature>
<dbReference type="PROSITE" id="PS00394">
    <property type="entry name" value="DNA_PHOTOLYASES_1_1"/>
    <property type="match status" value="1"/>
</dbReference>
<evidence type="ECO:0000256" key="1">
    <source>
        <dbReference type="ARBA" id="ARBA00022630"/>
    </source>
</evidence>
<comment type="similarity">
    <text evidence="6">Belongs to the DNA photolyase family.</text>
</comment>
<dbReference type="Gene3D" id="1.10.579.10">
    <property type="entry name" value="DNA Cyclobutane Dipyrimidine Photolyase, subunit A, domain 3"/>
    <property type="match status" value="1"/>
</dbReference>
<feature type="domain" description="Photolyase/cryptochrome alpha/beta" evidence="7">
    <location>
        <begin position="9"/>
        <end position="137"/>
    </location>
</feature>
<dbReference type="GO" id="GO:0003677">
    <property type="term" value="F:DNA binding"/>
    <property type="evidence" value="ECO:0007669"/>
    <property type="project" value="TreeGrafter"/>
</dbReference>
<evidence type="ECO:0000256" key="5">
    <source>
        <dbReference type="PIRSR" id="PIRSR602081-2"/>
    </source>
</evidence>
<evidence type="ECO:0000313" key="9">
    <source>
        <dbReference type="Proteomes" id="UP000218965"/>
    </source>
</evidence>
<dbReference type="GO" id="GO:0003904">
    <property type="term" value="F:deoxyribodipyrimidine photo-lyase activity"/>
    <property type="evidence" value="ECO:0007669"/>
    <property type="project" value="TreeGrafter"/>
</dbReference>
<accession>A0A0U4NSG3</accession>
<evidence type="ECO:0000259" key="7">
    <source>
        <dbReference type="PROSITE" id="PS51645"/>
    </source>
</evidence>
<reference evidence="8 9" key="2">
    <citation type="submission" date="2016-01" db="EMBL/GenBank/DDBJ databases">
        <title>Microcella alkaliphila JAM AC0309 whole genome shotgun sequence.</title>
        <authorList>
            <person name="Kurata A."/>
            <person name="Hirose Y."/>
            <person name="Kishimoto N."/>
            <person name="Kobayashi T."/>
        </authorList>
    </citation>
    <scope>NUCLEOTIDE SEQUENCE [LARGE SCALE GENOMIC DNA]</scope>
    <source>
        <strain evidence="8 9">JAM AC0309</strain>
    </source>
</reference>
<dbReference type="Proteomes" id="UP000218965">
    <property type="component" value="Chromosome"/>
</dbReference>
<dbReference type="Pfam" id="PF00875">
    <property type="entry name" value="DNA_photolyase"/>
    <property type="match status" value="1"/>
</dbReference>
<dbReference type="EMBL" id="AP017315">
    <property type="protein sequence ID" value="BAU31299.1"/>
    <property type="molecule type" value="Genomic_DNA"/>
</dbReference>
<reference evidence="9" key="1">
    <citation type="submission" date="2015-12" db="EMBL/GenBank/DDBJ databases">
        <authorList>
            <person name="Shamseldin A."/>
            <person name="Moawad H."/>
            <person name="Abd El-Rahim W.M."/>
            <person name="Sadowsky M.J."/>
        </authorList>
    </citation>
    <scope>NUCLEOTIDE SEQUENCE [LARGE SCALE GENOMIC DNA]</scope>
    <source>
        <strain evidence="9">JAM AC0309</strain>
    </source>
</reference>
<feature type="site" description="Electron transfer via tryptophanyl radical" evidence="5">
    <location>
        <position position="387"/>
    </location>
</feature>
<evidence type="ECO:0000256" key="3">
    <source>
        <dbReference type="ARBA" id="ARBA00022991"/>
    </source>
</evidence>
<evidence type="ECO:0000256" key="4">
    <source>
        <dbReference type="PIRSR" id="PIRSR602081-1"/>
    </source>
</evidence>
<comment type="cofactor">
    <cofactor evidence="4">
        <name>FAD</name>
        <dbReference type="ChEBI" id="CHEBI:57692"/>
    </cofactor>
    <text evidence="4">Binds 1 FAD per subunit.</text>
</comment>